<dbReference type="Proteomes" id="UP000019146">
    <property type="component" value="Chromosome 2"/>
</dbReference>
<name>A0A0P0RKR7_9BURK</name>
<dbReference type="KEGG" id="bcai:K788_0007254"/>
<evidence type="ECO:0000256" key="1">
    <source>
        <dbReference type="SAM" id="MobiDB-lite"/>
    </source>
</evidence>
<evidence type="ECO:0000313" key="3">
    <source>
        <dbReference type="Proteomes" id="UP000019146"/>
    </source>
</evidence>
<proteinExistence type="predicted"/>
<dbReference type="AlphaFoldDB" id="A0A0P0RKR7"/>
<gene>
    <name evidence="2" type="ORF">K788_0007254</name>
</gene>
<feature type="region of interest" description="Disordered" evidence="1">
    <location>
        <begin position="25"/>
        <end position="44"/>
    </location>
</feature>
<dbReference type="EMBL" id="CP012747">
    <property type="protein sequence ID" value="ALL69353.1"/>
    <property type="molecule type" value="Genomic_DNA"/>
</dbReference>
<sequence>MNGALTRTLDGANIEIREEVGEDRPADFATGNGELRDEIWKSPV</sequence>
<feature type="compositionally biased region" description="Basic and acidic residues" evidence="1">
    <location>
        <begin position="34"/>
        <end position="44"/>
    </location>
</feature>
<organism evidence="2 3">
    <name type="scientific">Paraburkholderia caribensis MBA4</name>
    <dbReference type="NCBI Taxonomy" id="1323664"/>
    <lineage>
        <taxon>Bacteria</taxon>
        <taxon>Pseudomonadati</taxon>
        <taxon>Pseudomonadota</taxon>
        <taxon>Betaproteobacteria</taxon>
        <taxon>Burkholderiales</taxon>
        <taxon>Burkholderiaceae</taxon>
        <taxon>Paraburkholderia</taxon>
    </lineage>
</organism>
<evidence type="ECO:0000313" key="2">
    <source>
        <dbReference type="EMBL" id="ALL69353.1"/>
    </source>
</evidence>
<protein>
    <submittedName>
        <fullName evidence="2">Carbohydrate phosphorylase</fullName>
    </submittedName>
</protein>
<reference evidence="2 3" key="1">
    <citation type="journal article" date="2014" name="Genome Announc.">
        <title>Draft Genome Sequence of the Haloacid-Degrading Burkholderia caribensis Strain MBA4.</title>
        <authorList>
            <person name="Pan Y."/>
            <person name="Kong K.F."/>
            <person name="Tsang J.S."/>
        </authorList>
    </citation>
    <scope>NUCLEOTIDE SEQUENCE [LARGE SCALE GENOMIC DNA]</scope>
    <source>
        <strain evidence="2 3">MBA4</strain>
    </source>
</reference>
<accession>A0A0P0RKR7</accession>